<dbReference type="Pfam" id="PF13460">
    <property type="entry name" value="NAD_binding_10"/>
    <property type="match status" value="1"/>
</dbReference>
<dbReference type="InterPro" id="IPR016040">
    <property type="entry name" value="NAD(P)-bd_dom"/>
</dbReference>
<dbReference type="Gene3D" id="3.40.50.720">
    <property type="entry name" value="NAD(P)-binding Rossmann-like Domain"/>
    <property type="match status" value="1"/>
</dbReference>
<sequence>MKTALIIGINGNFGLEMAKALREQGWAIRALLREPTKAPNWLIPEDIVQGSAQDEEAVLRAAEGVELLVYAANPPYHRWPQEALAMLEPSVKAAEQHKLQILFPGNVYAFAPQPELIDESVTARPPTAKGLIRQQMEQRLQQATERGAQVLIVRAGDFIGPDTHLSWLNIIAKVKGDRVRLQLPHNADHVHYYSYLPDLCKNTALLLQQPLAAWEVFHDPGLALTKADWQQAFQELGVKFKISSFPWWGLALAALFSPMMREVKKMRYLWEQPVVLNGEKMAQRLGADRHATSLPFVIKQTLLKP</sequence>
<name>A0ABV7ZU79_9GAMM</name>
<dbReference type="EMBL" id="JBHRYR010000002">
    <property type="protein sequence ID" value="MFC3851725.1"/>
    <property type="molecule type" value="Genomic_DNA"/>
</dbReference>
<proteinExistence type="predicted"/>
<accession>A0ABV7ZU79</accession>
<comment type="caution">
    <text evidence="2">The sequence shown here is derived from an EMBL/GenBank/DDBJ whole genome shotgun (WGS) entry which is preliminary data.</text>
</comment>
<dbReference type="InterPro" id="IPR036291">
    <property type="entry name" value="NAD(P)-bd_dom_sf"/>
</dbReference>
<reference evidence="3" key="1">
    <citation type="journal article" date="2019" name="Int. J. Syst. Evol. Microbiol.">
        <title>The Global Catalogue of Microorganisms (GCM) 10K type strain sequencing project: providing services to taxonomists for standard genome sequencing and annotation.</title>
        <authorList>
            <consortium name="The Broad Institute Genomics Platform"/>
            <consortium name="The Broad Institute Genome Sequencing Center for Infectious Disease"/>
            <person name="Wu L."/>
            <person name="Ma J."/>
        </authorList>
    </citation>
    <scope>NUCLEOTIDE SEQUENCE [LARGE SCALE GENOMIC DNA]</scope>
    <source>
        <strain evidence="3">IBRC 10765</strain>
    </source>
</reference>
<evidence type="ECO:0000313" key="2">
    <source>
        <dbReference type="EMBL" id="MFC3851725.1"/>
    </source>
</evidence>
<gene>
    <name evidence="2" type="ORF">ACFOOG_02665</name>
</gene>
<dbReference type="SUPFAM" id="SSF51735">
    <property type="entry name" value="NAD(P)-binding Rossmann-fold domains"/>
    <property type="match status" value="1"/>
</dbReference>
<keyword evidence="3" id="KW-1185">Reference proteome</keyword>
<protein>
    <submittedName>
        <fullName evidence="2">NAD(P)H-binding protein</fullName>
    </submittedName>
</protein>
<dbReference type="Proteomes" id="UP001595617">
    <property type="component" value="Unassembled WGS sequence"/>
</dbReference>
<evidence type="ECO:0000259" key="1">
    <source>
        <dbReference type="Pfam" id="PF13460"/>
    </source>
</evidence>
<dbReference type="RefSeq" id="WP_380693063.1">
    <property type="nucleotide sequence ID" value="NZ_JBHRYR010000002.1"/>
</dbReference>
<evidence type="ECO:0000313" key="3">
    <source>
        <dbReference type="Proteomes" id="UP001595617"/>
    </source>
</evidence>
<feature type="domain" description="NAD(P)-binding" evidence="1">
    <location>
        <begin position="8"/>
        <end position="99"/>
    </location>
</feature>
<organism evidence="2 3">
    <name type="scientific">Saccharospirillum mangrovi</name>
    <dbReference type="NCBI Taxonomy" id="2161747"/>
    <lineage>
        <taxon>Bacteria</taxon>
        <taxon>Pseudomonadati</taxon>
        <taxon>Pseudomonadota</taxon>
        <taxon>Gammaproteobacteria</taxon>
        <taxon>Oceanospirillales</taxon>
        <taxon>Saccharospirillaceae</taxon>
        <taxon>Saccharospirillum</taxon>
    </lineage>
</organism>